<evidence type="ECO:0000256" key="1">
    <source>
        <dbReference type="SAM" id="MobiDB-lite"/>
    </source>
</evidence>
<protein>
    <submittedName>
        <fullName evidence="4">CCHC-type domain-containing protein</fullName>
    </submittedName>
</protein>
<evidence type="ECO:0000313" key="2">
    <source>
        <dbReference type="EMBL" id="VDL64458.1"/>
    </source>
</evidence>
<reference evidence="4" key="1">
    <citation type="submission" date="2017-02" db="UniProtKB">
        <authorList>
            <consortium name="WormBaseParasite"/>
        </authorList>
    </citation>
    <scope>IDENTIFICATION</scope>
</reference>
<feature type="region of interest" description="Disordered" evidence="1">
    <location>
        <begin position="1"/>
        <end position="143"/>
    </location>
</feature>
<name>A0A0N4XF65_NIPBR</name>
<evidence type="ECO:0000313" key="4">
    <source>
        <dbReference type="WBParaSite" id="NBR_0000116701-mRNA-1"/>
    </source>
</evidence>
<evidence type="ECO:0000313" key="3">
    <source>
        <dbReference type="Proteomes" id="UP000271162"/>
    </source>
</evidence>
<sequence length="566" mass="66843">MPVQRTTMDNSSLSTKKGSMCSKESTRETARRKRGHSMATTSPRSAQAKVPLTFPSLSGQRNVQRQKISDASSSSSGRQSRNNTSSQVTEHSESSKSAQATNDQGSSQALQQQSTSRSQTSERSRDKSIQPRKKKAKTHPGDRMLDEYADDVFWERLINNQELDWTMTTRTLDNLISQWRSFKSSAAQTTADWRRIESGAVKFDSERRKHEEANALLRCARRYDELLTRIGSRFIAISLMSTEVMKKAKVPLQQREDRVREAIVNMRQERRSLRITMNDIEDYLDSAADEDQRQHKQFTHENELLHEQIRHLRQEKQQLQERVAEIEHDREQWRGQIQQHQDVNQRLRSQIADQERAHNQLRRQLQDLERQLDQIRRPAHEMPRNEQRRDRPQHDQRAAQNPERQDDQLDPEEQRRELRREIRRITRQVQQLEEARAVVPARNLQQHFDQVHPALQCVFCRAEGQHFSDACPFVSDPQQRRDIIRDRGRCNRCLEHCERRNFCAYENRECSYCSRARGTILHDPEQGIGQHHSALCRTPDDRGRVYFQIQELRQQREQKERELQRL</sequence>
<feature type="compositionally biased region" description="Polar residues" evidence="1">
    <location>
        <begin position="1"/>
        <end position="17"/>
    </location>
</feature>
<accession>A0A0N4XF65</accession>
<feature type="compositionally biased region" description="Polar residues" evidence="1">
    <location>
        <begin position="55"/>
        <end position="71"/>
    </location>
</feature>
<proteinExistence type="predicted"/>
<dbReference type="WBParaSite" id="NBR_0000116701-mRNA-1">
    <property type="protein sequence ID" value="NBR_0000116701-mRNA-1"/>
    <property type="gene ID" value="NBR_0000116701"/>
</dbReference>
<feature type="region of interest" description="Disordered" evidence="1">
    <location>
        <begin position="375"/>
        <end position="413"/>
    </location>
</feature>
<dbReference type="Gene3D" id="1.20.5.1000">
    <property type="entry name" value="arf6 gtpase in complex with a specific effector, jip4"/>
    <property type="match status" value="1"/>
</dbReference>
<gene>
    <name evidence="2" type="ORF">NBR_LOCUS1168</name>
</gene>
<dbReference type="EMBL" id="UYSL01000818">
    <property type="protein sequence ID" value="VDL64458.1"/>
    <property type="molecule type" value="Genomic_DNA"/>
</dbReference>
<dbReference type="STRING" id="27835.A0A0N4XF65"/>
<feature type="compositionally biased region" description="Low complexity" evidence="1">
    <location>
        <begin position="104"/>
        <end position="119"/>
    </location>
</feature>
<keyword evidence="3" id="KW-1185">Reference proteome</keyword>
<feature type="compositionally biased region" description="Low complexity" evidence="1">
    <location>
        <begin position="72"/>
        <end position="87"/>
    </location>
</feature>
<reference evidence="2 3" key="2">
    <citation type="submission" date="2018-11" db="EMBL/GenBank/DDBJ databases">
        <authorList>
            <consortium name="Pathogen Informatics"/>
        </authorList>
    </citation>
    <scope>NUCLEOTIDE SEQUENCE [LARGE SCALE GENOMIC DNA]</scope>
</reference>
<dbReference type="Proteomes" id="UP000271162">
    <property type="component" value="Unassembled WGS sequence"/>
</dbReference>
<feature type="compositionally biased region" description="Basic and acidic residues" evidence="1">
    <location>
        <begin position="120"/>
        <end position="129"/>
    </location>
</feature>
<organism evidence="4">
    <name type="scientific">Nippostrongylus brasiliensis</name>
    <name type="common">Rat hookworm</name>
    <dbReference type="NCBI Taxonomy" id="27835"/>
    <lineage>
        <taxon>Eukaryota</taxon>
        <taxon>Metazoa</taxon>
        <taxon>Ecdysozoa</taxon>
        <taxon>Nematoda</taxon>
        <taxon>Chromadorea</taxon>
        <taxon>Rhabditida</taxon>
        <taxon>Rhabditina</taxon>
        <taxon>Rhabditomorpha</taxon>
        <taxon>Strongyloidea</taxon>
        <taxon>Heligmosomidae</taxon>
        <taxon>Nippostrongylus</taxon>
    </lineage>
</organism>
<dbReference type="AlphaFoldDB" id="A0A0N4XF65"/>